<evidence type="ECO:0000313" key="12">
    <source>
        <dbReference type="EMBL" id="KAL3852981.1"/>
    </source>
</evidence>
<evidence type="ECO:0000256" key="8">
    <source>
        <dbReference type="SAM" id="MobiDB-lite"/>
    </source>
</evidence>
<dbReference type="SMART" id="SM01030">
    <property type="entry name" value="BHD_1"/>
    <property type="match status" value="1"/>
</dbReference>
<dbReference type="Pfam" id="PF03835">
    <property type="entry name" value="Rad4"/>
    <property type="match status" value="1"/>
</dbReference>
<keyword evidence="13" id="KW-1185">Reference proteome</keyword>
<dbReference type="AlphaFoldDB" id="A0ABD3UU35"/>
<feature type="compositionally biased region" description="Basic residues" evidence="8">
    <location>
        <begin position="688"/>
        <end position="698"/>
    </location>
</feature>
<feature type="region of interest" description="Disordered" evidence="8">
    <location>
        <begin position="1"/>
        <end position="26"/>
    </location>
</feature>
<dbReference type="SUPFAM" id="SSF54001">
    <property type="entry name" value="Cysteine proteinases"/>
    <property type="match status" value="1"/>
</dbReference>
<dbReference type="SMART" id="SM01031">
    <property type="entry name" value="BHD_2"/>
    <property type="match status" value="1"/>
</dbReference>
<feature type="region of interest" description="Disordered" evidence="8">
    <location>
        <begin position="428"/>
        <end position="472"/>
    </location>
</feature>
<keyword evidence="7" id="KW-0539">Nucleus</keyword>
<gene>
    <name evidence="12" type="ORF">ACJMK2_016578</name>
</gene>
<feature type="region of interest" description="Disordered" evidence="8">
    <location>
        <begin position="639"/>
        <end position="792"/>
    </location>
</feature>
<evidence type="ECO:0000256" key="3">
    <source>
        <dbReference type="ARBA" id="ARBA00022553"/>
    </source>
</evidence>
<dbReference type="Proteomes" id="UP001634394">
    <property type="component" value="Unassembled WGS sequence"/>
</dbReference>
<feature type="region of interest" description="Disordered" evidence="8">
    <location>
        <begin position="223"/>
        <end position="254"/>
    </location>
</feature>
<dbReference type="InterPro" id="IPR042488">
    <property type="entry name" value="Rad4_BHD3_sf"/>
</dbReference>
<evidence type="ECO:0000256" key="7">
    <source>
        <dbReference type="ARBA" id="ARBA00023242"/>
    </source>
</evidence>
<dbReference type="NCBIfam" id="TIGR00605">
    <property type="entry name" value="rad4"/>
    <property type="match status" value="1"/>
</dbReference>
<dbReference type="EMBL" id="JBJQND010000015">
    <property type="protein sequence ID" value="KAL3852981.1"/>
    <property type="molecule type" value="Genomic_DNA"/>
</dbReference>
<dbReference type="Pfam" id="PF10404">
    <property type="entry name" value="BHD_2"/>
    <property type="match status" value="1"/>
</dbReference>
<dbReference type="InterPro" id="IPR018326">
    <property type="entry name" value="Rad4_beta-hairpin_dom1"/>
</dbReference>
<dbReference type="InterPro" id="IPR018026">
    <property type="entry name" value="DNA_repair_Rad4-like"/>
</dbReference>
<feature type="domain" description="Rad4 beta-hairpin" evidence="9">
    <location>
        <begin position="944"/>
        <end position="996"/>
    </location>
</feature>
<feature type="compositionally biased region" description="Polar residues" evidence="8">
    <location>
        <begin position="1206"/>
        <end position="1217"/>
    </location>
</feature>
<dbReference type="Pfam" id="PF10405">
    <property type="entry name" value="BHD_3"/>
    <property type="match status" value="1"/>
</dbReference>
<dbReference type="Gene3D" id="3.30.70.2460">
    <property type="entry name" value="Rad4, beta-hairpin domain BHD3"/>
    <property type="match status" value="1"/>
</dbReference>
<dbReference type="InterPro" id="IPR018327">
    <property type="entry name" value="BHD_2"/>
</dbReference>
<evidence type="ECO:0000256" key="5">
    <source>
        <dbReference type="ARBA" id="ARBA00023125"/>
    </source>
</evidence>
<organism evidence="12 13">
    <name type="scientific">Sinanodonta woodiana</name>
    <name type="common">Chinese pond mussel</name>
    <name type="synonym">Anodonta woodiana</name>
    <dbReference type="NCBI Taxonomy" id="1069815"/>
    <lineage>
        <taxon>Eukaryota</taxon>
        <taxon>Metazoa</taxon>
        <taxon>Spiralia</taxon>
        <taxon>Lophotrochozoa</taxon>
        <taxon>Mollusca</taxon>
        <taxon>Bivalvia</taxon>
        <taxon>Autobranchia</taxon>
        <taxon>Heteroconchia</taxon>
        <taxon>Palaeoheterodonta</taxon>
        <taxon>Unionida</taxon>
        <taxon>Unionoidea</taxon>
        <taxon>Unionidae</taxon>
        <taxon>Unioninae</taxon>
        <taxon>Sinanodonta</taxon>
    </lineage>
</organism>
<feature type="compositionally biased region" description="Basic and acidic residues" evidence="8">
    <location>
        <begin position="118"/>
        <end position="134"/>
    </location>
</feature>
<feature type="compositionally biased region" description="Basic residues" evidence="8">
    <location>
        <begin position="103"/>
        <end position="117"/>
    </location>
</feature>
<dbReference type="Pfam" id="PF10403">
    <property type="entry name" value="BHD_1"/>
    <property type="match status" value="1"/>
</dbReference>
<evidence type="ECO:0000256" key="4">
    <source>
        <dbReference type="ARBA" id="ARBA00022763"/>
    </source>
</evidence>
<keyword evidence="5" id="KW-0238">DNA-binding</keyword>
<feature type="region of interest" description="Disordered" evidence="8">
    <location>
        <begin position="1187"/>
        <end position="1224"/>
    </location>
</feature>
<dbReference type="InterPro" id="IPR036985">
    <property type="entry name" value="Transglutaminase-like_sf"/>
</dbReference>
<dbReference type="SMART" id="SM01032">
    <property type="entry name" value="BHD_3"/>
    <property type="match status" value="1"/>
</dbReference>
<evidence type="ECO:0000259" key="10">
    <source>
        <dbReference type="SMART" id="SM01031"/>
    </source>
</evidence>
<dbReference type="GO" id="GO:0006281">
    <property type="term" value="P:DNA repair"/>
    <property type="evidence" value="ECO:0007669"/>
    <property type="project" value="UniProtKB-KW"/>
</dbReference>
<feature type="compositionally biased region" description="Polar residues" evidence="8">
    <location>
        <begin position="226"/>
        <end position="254"/>
    </location>
</feature>
<dbReference type="PANTHER" id="PTHR12135">
    <property type="entry name" value="DNA REPAIR PROTEIN XP-C / RAD4"/>
    <property type="match status" value="1"/>
</dbReference>
<comment type="similarity">
    <text evidence="2">Belongs to the XPC family.</text>
</comment>
<keyword evidence="6" id="KW-0234">DNA repair</keyword>
<proteinExistence type="inferred from homology"/>
<feature type="compositionally biased region" description="Polar residues" evidence="8">
    <location>
        <begin position="7"/>
        <end position="18"/>
    </location>
</feature>
<keyword evidence="3" id="KW-0597">Phosphoprotein</keyword>
<evidence type="ECO:0000256" key="6">
    <source>
        <dbReference type="ARBA" id="ARBA00023204"/>
    </source>
</evidence>
<feature type="domain" description="Rad4 beta-hairpin" evidence="11">
    <location>
        <begin position="1060"/>
        <end position="1134"/>
    </location>
</feature>
<evidence type="ECO:0000313" key="13">
    <source>
        <dbReference type="Proteomes" id="UP001634394"/>
    </source>
</evidence>
<dbReference type="Gene3D" id="2.20.20.110">
    <property type="entry name" value="Rad4, beta-hairpin domain BHD1"/>
    <property type="match status" value="1"/>
</dbReference>
<protein>
    <recommendedName>
        <fullName evidence="14">DNA repair protein complementing XP-C cells homolog</fullName>
    </recommendedName>
</protein>
<feature type="compositionally biased region" description="Basic residues" evidence="8">
    <location>
        <begin position="720"/>
        <end position="731"/>
    </location>
</feature>
<dbReference type="Gene3D" id="3.90.260.10">
    <property type="entry name" value="Transglutaminase-like"/>
    <property type="match status" value="1"/>
</dbReference>
<evidence type="ECO:0000259" key="9">
    <source>
        <dbReference type="SMART" id="SM01030"/>
    </source>
</evidence>
<dbReference type="GO" id="GO:0005634">
    <property type="term" value="C:nucleus"/>
    <property type="evidence" value="ECO:0007669"/>
    <property type="project" value="UniProtKB-SubCell"/>
</dbReference>
<feature type="compositionally biased region" description="Acidic residues" evidence="8">
    <location>
        <begin position="432"/>
        <end position="458"/>
    </location>
</feature>
<dbReference type="PANTHER" id="PTHR12135:SF0">
    <property type="entry name" value="DNA REPAIR PROTEIN COMPLEMENTING XP-C CELLS"/>
    <property type="match status" value="1"/>
</dbReference>
<feature type="compositionally biased region" description="Basic and acidic residues" evidence="8">
    <location>
        <begin position="168"/>
        <end position="192"/>
    </location>
</feature>
<dbReference type="InterPro" id="IPR018328">
    <property type="entry name" value="Rad4_beta-hairpin_dom3"/>
</dbReference>
<accession>A0ABD3UU35</accession>
<reference evidence="12 13" key="1">
    <citation type="submission" date="2024-11" db="EMBL/GenBank/DDBJ databases">
        <title>Chromosome-level genome assembly of the freshwater bivalve Anodonta woodiana.</title>
        <authorList>
            <person name="Chen X."/>
        </authorList>
    </citation>
    <scope>NUCLEOTIDE SEQUENCE [LARGE SCALE GENOMIC DNA]</scope>
    <source>
        <strain evidence="12">MN2024</strain>
        <tissue evidence="12">Gills</tissue>
    </source>
</reference>
<evidence type="ECO:0000256" key="1">
    <source>
        <dbReference type="ARBA" id="ARBA00004123"/>
    </source>
</evidence>
<evidence type="ECO:0000259" key="11">
    <source>
        <dbReference type="SMART" id="SM01032"/>
    </source>
</evidence>
<sequence length="1224" mass="139555">MPRTRLRSAQNEQFSKARTAQRGKRNLVHSLVEEKLLDNSQKKARVERVIRVSGGKALKSNHNLNEAQILSVKRKNNEFHLESSQLSGTTSKDEMVANTIKNHRVKIPYSSKKQKQKKNSDLSEKSLNEKDADRIMGNTDLQYDLSRKKENGGNKAFDNGLLPGSKSSQDKNEKRTRRSDRQKTVSEDDKGTDLTSANSEDNRKKAKIEDCFVVITETEEGKDNKSICSRSKVSVRKNTSENQSEVSGNKSTDTTNDLYQGKIVKMKIEEELHISAALTQNKRKFVKGRQEVKTSSEDTYVDVQHKSFNTNAKKRKLVNEKDKEKIVSRKSQSKLKSEAKKKHTLEKTVKELVTESKTLNVKSFTLDTNLPDRLPSNIDHTDITAILLRMEGPGMALLGPSTSSCSAWSMPSKLDPSCIKADDQSQILMSDGGDEDNNSDEDNGDNSEDSDGGNWEEVEDHHTLSPKKSQIPDKPIEITLEAPLIGKKRQKKGFDWKAYFQRQLNRFKKELREDMHKVHLLCLISHGMYWNRLCNREELQALVLSLLPNDLIPKSMKTFSLSSLSFLLKWLSQTIVVENINLEESQNKLQILETGIANKSIPSAAYFAVICVILLRSLGFLTRLVMSLQPLPLKLSGTETSSKLRTKIKGNPAKIRKLGQNDERKEASASKKDRETKMKGKAINSDSKRKHKGTKGKTKTLSEEKSDPSSIKGENLSKKLTAKNKTRRKCAAKLAPSVYKEKEEEDEDIDNSEEDFIPVADDTDSDESYKEGKGSKWKKSKDSGRSSKNTDNTVEVCSDVDFEEDTATFRSPKLTRRTKGTKNKKIVSSDSDESMIIETTGFDQWTEVYLESEEKWICIDCHTCQLNKPYEIERRAAKPVHYVLAFNTEGTLKDVTARYASQWMTETRKLRIESDWWEETLEPYRPLNTDVEEREDQEIKSHLIQKPLPTSVSLFKNHPLYVLQRHLLKFEAIYPDTSIPVGYIRGEPVYARECVHVLHSRENWLKEGRSVRIGENAYKMVKSRPKWNKPKENPDALDLELFGHWQTEEYIPPPAVDGKVPRNGYGNVELFLPSMLPAGTVHLKIPGLNKVAKKLGIDCVPAMIGWDNHCGFSHPLLDGWIVCEEFKDILLAAWDEEQKIIKQKEAEKREKRALANWKLLVKGLMIKERLKRRFNLEEEKVLVEEEKAPTVKKKKGEIATDVERSWPSNRQAESQPSHYKVEKL</sequence>
<dbReference type="GO" id="GO:0003677">
    <property type="term" value="F:DNA binding"/>
    <property type="evidence" value="ECO:0007669"/>
    <property type="project" value="UniProtKB-KW"/>
</dbReference>
<feature type="region of interest" description="Disordered" evidence="8">
    <location>
        <begin position="103"/>
        <end position="202"/>
    </location>
</feature>
<comment type="subcellular location">
    <subcellularLocation>
        <location evidence="1">Nucleus</location>
    </subcellularLocation>
</comment>
<evidence type="ECO:0000256" key="2">
    <source>
        <dbReference type="ARBA" id="ARBA00009525"/>
    </source>
</evidence>
<dbReference type="InterPro" id="IPR004583">
    <property type="entry name" value="DNA_repair_Rad4"/>
</dbReference>
<dbReference type="FunFam" id="2.20.20.110:FF:000001">
    <property type="entry name" value="DNA repair protein complementing XP-C cells"/>
    <property type="match status" value="1"/>
</dbReference>
<keyword evidence="4" id="KW-0227">DNA damage</keyword>
<feature type="compositionally biased region" description="Basic and acidic residues" evidence="8">
    <location>
        <begin position="659"/>
        <end position="678"/>
    </location>
</feature>
<name>A0ABD3UU35_SINWO</name>
<dbReference type="InterPro" id="IPR018325">
    <property type="entry name" value="Rad4/PNGase_transGLS-fold"/>
</dbReference>
<dbReference type="InterPro" id="IPR038765">
    <property type="entry name" value="Papain-like_cys_pep_sf"/>
</dbReference>
<dbReference type="FunFam" id="3.30.70.2460:FF:000001">
    <property type="entry name" value="DNA repair protein Rad4 family"/>
    <property type="match status" value="1"/>
</dbReference>
<feature type="domain" description="Rad4 beta-hairpin" evidence="10">
    <location>
        <begin position="998"/>
        <end position="1053"/>
    </location>
</feature>
<evidence type="ECO:0008006" key="14">
    <source>
        <dbReference type="Google" id="ProtNLM"/>
    </source>
</evidence>
<comment type="caution">
    <text evidence="12">The sequence shown here is derived from an EMBL/GenBank/DDBJ whole genome shotgun (WGS) entry which is preliminary data.</text>
</comment>
<feature type="compositionally biased region" description="Basic and acidic residues" evidence="8">
    <location>
        <begin position="767"/>
        <end position="785"/>
    </location>
</feature>
<feature type="compositionally biased region" description="Acidic residues" evidence="8">
    <location>
        <begin position="743"/>
        <end position="766"/>
    </location>
</feature>